<dbReference type="Proteomes" id="UP000753256">
    <property type="component" value="Unassembled WGS sequence"/>
</dbReference>
<dbReference type="AlphaFoldDB" id="A0A921LU71"/>
<evidence type="ECO:0000256" key="4">
    <source>
        <dbReference type="ARBA" id="ARBA00023163"/>
    </source>
</evidence>
<evidence type="ECO:0000256" key="2">
    <source>
        <dbReference type="ARBA" id="ARBA00023015"/>
    </source>
</evidence>
<dbReference type="SUPFAM" id="SSF55136">
    <property type="entry name" value="Probable bacterial effector-binding domain"/>
    <property type="match status" value="1"/>
</dbReference>
<proteinExistence type="predicted"/>
<accession>A0A921LU71</accession>
<dbReference type="InterPro" id="IPR011256">
    <property type="entry name" value="Reg_factor_effector_dom_sf"/>
</dbReference>
<name>A0A921LU71_9ACTN</name>
<evidence type="ECO:0000313" key="7">
    <source>
        <dbReference type="Proteomes" id="UP000753256"/>
    </source>
</evidence>
<keyword evidence="4" id="KW-0804">Transcription</keyword>
<dbReference type="PANTHER" id="PTHR30204:SF69">
    <property type="entry name" value="MERR-FAMILY TRANSCRIPTIONAL REGULATOR"/>
    <property type="match status" value="1"/>
</dbReference>
<dbReference type="PRINTS" id="PR00040">
    <property type="entry name" value="HTHMERR"/>
</dbReference>
<dbReference type="InterPro" id="IPR009061">
    <property type="entry name" value="DNA-bd_dom_put_sf"/>
</dbReference>
<dbReference type="CDD" id="cd00592">
    <property type="entry name" value="HTH_MerR-like"/>
    <property type="match status" value="1"/>
</dbReference>
<reference evidence="6" key="1">
    <citation type="journal article" date="2021" name="PeerJ">
        <title>Extensive microbial diversity within the chicken gut microbiome revealed by metagenomics and culture.</title>
        <authorList>
            <person name="Gilroy R."/>
            <person name="Ravi A."/>
            <person name="Getino M."/>
            <person name="Pursley I."/>
            <person name="Horton D.L."/>
            <person name="Alikhan N.F."/>
            <person name="Baker D."/>
            <person name="Gharbi K."/>
            <person name="Hall N."/>
            <person name="Watson M."/>
            <person name="Adriaenssens E.M."/>
            <person name="Foster-Nyarko E."/>
            <person name="Jarju S."/>
            <person name="Secka A."/>
            <person name="Antonio M."/>
            <person name="Oren A."/>
            <person name="Chaudhuri R.R."/>
            <person name="La Ragione R."/>
            <person name="Hildebrand F."/>
            <person name="Pallen M.J."/>
        </authorList>
    </citation>
    <scope>NUCLEOTIDE SEQUENCE</scope>
    <source>
        <strain evidence="6">ChiHjej13B12-9602</strain>
    </source>
</reference>
<dbReference type="InterPro" id="IPR047057">
    <property type="entry name" value="MerR_fam"/>
</dbReference>
<dbReference type="GO" id="GO:0003700">
    <property type="term" value="F:DNA-binding transcription factor activity"/>
    <property type="evidence" value="ECO:0007669"/>
    <property type="project" value="InterPro"/>
</dbReference>
<evidence type="ECO:0000259" key="5">
    <source>
        <dbReference type="PROSITE" id="PS50937"/>
    </source>
</evidence>
<dbReference type="SUPFAM" id="SSF46955">
    <property type="entry name" value="Putative DNA-binding domain"/>
    <property type="match status" value="1"/>
</dbReference>
<organism evidence="6 7">
    <name type="scientific">Enorma phocaeensis</name>
    <dbReference type="NCBI Taxonomy" id="1871019"/>
    <lineage>
        <taxon>Bacteria</taxon>
        <taxon>Bacillati</taxon>
        <taxon>Actinomycetota</taxon>
        <taxon>Coriobacteriia</taxon>
        <taxon>Coriobacteriales</taxon>
        <taxon>Coriobacteriaceae</taxon>
        <taxon>Enorma</taxon>
    </lineage>
</organism>
<dbReference type="InterPro" id="IPR000551">
    <property type="entry name" value="MerR-type_HTH_dom"/>
</dbReference>
<dbReference type="GO" id="GO:0003677">
    <property type="term" value="F:DNA binding"/>
    <property type="evidence" value="ECO:0007669"/>
    <property type="project" value="UniProtKB-KW"/>
</dbReference>
<dbReference type="Gene3D" id="1.10.1660.10">
    <property type="match status" value="1"/>
</dbReference>
<dbReference type="SMART" id="SM00422">
    <property type="entry name" value="HTH_MERR"/>
    <property type="match status" value="1"/>
</dbReference>
<keyword evidence="1" id="KW-0678">Repressor</keyword>
<feature type="domain" description="HTH merR-type" evidence="5">
    <location>
        <begin position="9"/>
        <end position="77"/>
    </location>
</feature>
<dbReference type="Gene3D" id="3.20.80.10">
    <property type="entry name" value="Regulatory factor, effector binding domain"/>
    <property type="match status" value="1"/>
</dbReference>
<keyword evidence="2" id="KW-0805">Transcription regulation</keyword>
<sequence>MERARIKDSYTISEISRLFGIGIDSLRYYERLGVIAPTRAANGYRIYGLNDLYRLAAIKELRSLGLGMEAIKRYLEHQDIAGTKALLVDEERLIEEQIVALKLQQEAIERRRDRIAAAEGGCFGSVEVLSFPIRRCVRISGHVERDEEMDLLISRLHRRYENQLPLLGSLTVGAFFDCEALAQGRANVFESVFFIVEDESVPSDFELPAGDYLTVRYRGSYAQDARFLAELARARNQRGMCEDAAPFEIYEIDNRDTACEEEFITRVEIYLQAEPAALG</sequence>
<gene>
    <name evidence="6" type="ORF">K8V70_00420</name>
</gene>
<evidence type="ECO:0000256" key="3">
    <source>
        <dbReference type="ARBA" id="ARBA00023125"/>
    </source>
</evidence>
<evidence type="ECO:0000313" key="6">
    <source>
        <dbReference type="EMBL" id="HJG36320.1"/>
    </source>
</evidence>
<protein>
    <submittedName>
        <fullName evidence="6">MerR family transcriptional regulator</fullName>
    </submittedName>
</protein>
<evidence type="ECO:0000256" key="1">
    <source>
        <dbReference type="ARBA" id="ARBA00022491"/>
    </source>
</evidence>
<dbReference type="PANTHER" id="PTHR30204">
    <property type="entry name" value="REDOX-CYCLING DRUG-SENSING TRANSCRIPTIONAL ACTIVATOR SOXR"/>
    <property type="match status" value="1"/>
</dbReference>
<dbReference type="PROSITE" id="PS50937">
    <property type="entry name" value="HTH_MERR_2"/>
    <property type="match status" value="1"/>
</dbReference>
<keyword evidence="3" id="KW-0238">DNA-binding</keyword>
<dbReference type="RefSeq" id="WP_273188452.1">
    <property type="nucleotide sequence ID" value="NZ_DYUZ01000004.1"/>
</dbReference>
<dbReference type="Pfam" id="PF13411">
    <property type="entry name" value="MerR_1"/>
    <property type="match status" value="1"/>
</dbReference>
<comment type="caution">
    <text evidence="6">The sequence shown here is derived from an EMBL/GenBank/DDBJ whole genome shotgun (WGS) entry which is preliminary data.</text>
</comment>
<reference evidence="6" key="2">
    <citation type="submission" date="2021-09" db="EMBL/GenBank/DDBJ databases">
        <authorList>
            <person name="Gilroy R."/>
        </authorList>
    </citation>
    <scope>NUCLEOTIDE SEQUENCE</scope>
    <source>
        <strain evidence="6">ChiHjej13B12-9602</strain>
    </source>
</reference>
<dbReference type="EMBL" id="DYUZ01000004">
    <property type="protein sequence ID" value="HJG36320.1"/>
    <property type="molecule type" value="Genomic_DNA"/>
</dbReference>